<evidence type="ECO:0000256" key="4">
    <source>
        <dbReference type="ARBA" id="ARBA00022786"/>
    </source>
</evidence>
<dbReference type="GO" id="GO:0043161">
    <property type="term" value="P:proteasome-mediated ubiquitin-dependent protein catabolic process"/>
    <property type="evidence" value="ECO:0007669"/>
    <property type="project" value="TreeGrafter"/>
</dbReference>
<dbReference type="PROSITE" id="PS50294">
    <property type="entry name" value="WD_REPEATS_REGION"/>
    <property type="match status" value="2"/>
</dbReference>
<evidence type="ECO:0000256" key="3">
    <source>
        <dbReference type="ARBA" id="ARBA00022737"/>
    </source>
</evidence>
<feature type="compositionally biased region" description="Polar residues" evidence="7">
    <location>
        <begin position="640"/>
        <end position="661"/>
    </location>
</feature>
<dbReference type="PANTHER" id="PTHR22852">
    <property type="entry name" value="LETHAL 2 DENTICLELESS PROTEIN RETINOIC ACID-REGULATED NUCLEAR MATRIX-ASSOCIATED PROTEIN"/>
    <property type="match status" value="1"/>
</dbReference>
<dbReference type="PROSITE" id="PS00678">
    <property type="entry name" value="WD_REPEATS_1"/>
    <property type="match status" value="1"/>
</dbReference>
<keyword evidence="4" id="KW-0833">Ubl conjugation pathway</keyword>
<comment type="caution">
    <text evidence="8">The sequence shown here is derived from an EMBL/GenBank/DDBJ whole genome shotgun (WGS) entry which is preliminary data.</text>
</comment>
<dbReference type="PANTHER" id="PTHR22852:SF0">
    <property type="entry name" value="DENTICLELESS PROTEIN HOMOLOG"/>
    <property type="match status" value="1"/>
</dbReference>
<proteinExistence type="inferred from homology"/>
<evidence type="ECO:0008006" key="10">
    <source>
        <dbReference type="Google" id="ProtNLM"/>
    </source>
</evidence>
<dbReference type="Proteomes" id="UP001177023">
    <property type="component" value="Unassembled WGS sequence"/>
</dbReference>
<dbReference type="GO" id="GO:0007095">
    <property type="term" value="P:mitotic G2 DNA damage checkpoint signaling"/>
    <property type="evidence" value="ECO:0007669"/>
    <property type="project" value="TreeGrafter"/>
</dbReference>
<dbReference type="InterPro" id="IPR051865">
    <property type="entry name" value="WD-repeat_CDT2_adapter"/>
</dbReference>
<comment type="pathway">
    <text evidence="1">Protein modification; protein ubiquitination.</text>
</comment>
<dbReference type="GO" id="GO:0005634">
    <property type="term" value="C:nucleus"/>
    <property type="evidence" value="ECO:0007669"/>
    <property type="project" value="TreeGrafter"/>
</dbReference>
<organism evidence="8 9">
    <name type="scientific">Mesorhabditis spiculigera</name>
    <dbReference type="NCBI Taxonomy" id="96644"/>
    <lineage>
        <taxon>Eukaryota</taxon>
        <taxon>Metazoa</taxon>
        <taxon>Ecdysozoa</taxon>
        <taxon>Nematoda</taxon>
        <taxon>Chromadorea</taxon>
        <taxon>Rhabditida</taxon>
        <taxon>Rhabditina</taxon>
        <taxon>Rhabditomorpha</taxon>
        <taxon>Rhabditoidea</taxon>
        <taxon>Rhabditidae</taxon>
        <taxon>Mesorhabditinae</taxon>
        <taxon>Mesorhabditis</taxon>
    </lineage>
</organism>
<protein>
    <recommendedName>
        <fullName evidence="10">WD40 repeat-like protein</fullName>
    </recommendedName>
</protein>
<feature type="repeat" description="WD" evidence="6">
    <location>
        <begin position="62"/>
        <end position="104"/>
    </location>
</feature>
<dbReference type="InterPro" id="IPR019775">
    <property type="entry name" value="WD40_repeat_CS"/>
</dbReference>
<dbReference type="SUPFAM" id="SSF50978">
    <property type="entry name" value="WD40 repeat-like"/>
    <property type="match status" value="1"/>
</dbReference>
<feature type="region of interest" description="Disordered" evidence="7">
    <location>
        <begin position="525"/>
        <end position="551"/>
    </location>
</feature>
<dbReference type="InterPro" id="IPR036322">
    <property type="entry name" value="WD40_repeat_dom_sf"/>
</dbReference>
<dbReference type="Gene3D" id="2.130.10.10">
    <property type="entry name" value="YVTN repeat-like/Quinoprotein amine dehydrogenase"/>
    <property type="match status" value="2"/>
</dbReference>
<comment type="similarity">
    <text evidence="5">Belongs to the WD repeat cdt2 family.</text>
</comment>
<feature type="region of interest" description="Disordered" evidence="7">
    <location>
        <begin position="451"/>
        <end position="489"/>
    </location>
</feature>
<dbReference type="PROSITE" id="PS50082">
    <property type="entry name" value="WD_REPEATS_2"/>
    <property type="match status" value="2"/>
</dbReference>
<keyword evidence="2 6" id="KW-0853">WD repeat</keyword>
<feature type="region of interest" description="Disordered" evidence="7">
    <location>
        <begin position="585"/>
        <end position="672"/>
    </location>
</feature>
<dbReference type="GO" id="GO:0030674">
    <property type="term" value="F:protein-macromolecule adaptor activity"/>
    <property type="evidence" value="ECO:0007669"/>
    <property type="project" value="TreeGrafter"/>
</dbReference>
<accession>A0AA36FZ44</accession>
<evidence type="ECO:0000256" key="7">
    <source>
        <dbReference type="SAM" id="MobiDB-lite"/>
    </source>
</evidence>
<dbReference type="EMBL" id="CATQJA010002621">
    <property type="protein sequence ID" value="CAJ0573616.1"/>
    <property type="molecule type" value="Genomic_DNA"/>
</dbReference>
<evidence type="ECO:0000256" key="2">
    <source>
        <dbReference type="ARBA" id="ARBA00022574"/>
    </source>
</evidence>
<reference evidence="8" key="1">
    <citation type="submission" date="2023-06" db="EMBL/GenBank/DDBJ databases">
        <authorList>
            <person name="Delattre M."/>
        </authorList>
    </citation>
    <scope>NUCLEOTIDE SEQUENCE</scope>
    <source>
        <strain evidence="8">AF72</strain>
    </source>
</reference>
<dbReference type="AlphaFoldDB" id="A0AA36FZ44"/>
<dbReference type="InterPro" id="IPR001680">
    <property type="entry name" value="WD40_rpt"/>
</dbReference>
<evidence type="ECO:0000256" key="5">
    <source>
        <dbReference type="ARBA" id="ARBA00038344"/>
    </source>
</evidence>
<gene>
    <name evidence="8" type="ORF">MSPICULIGERA_LOCUS11969</name>
</gene>
<feature type="repeat" description="WD" evidence="6">
    <location>
        <begin position="106"/>
        <end position="148"/>
    </location>
</feature>
<evidence type="ECO:0000313" key="8">
    <source>
        <dbReference type="EMBL" id="CAJ0573616.1"/>
    </source>
</evidence>
<name>A0AA36FZ44_9BILA</name>
<evidence type="ECO:0000256" key="1">
    <source>
        <dbReference type="ARBA" id="ARBA00004906"/>
    </source>
</evidence>
<dbReference type="SMART" id="SM00320">
    <property type="entry name" value="WD40"/>
    <property type="match status" value="5"/>
</dbReference>
<keyword evidence="9" id="KW-1185">Reference proteome</keyword>
<feature type="non-terminal residue" evidence="8">
    <location>
        <position position="1"/>
    </location>
</feature>
<feature type="compositionally biased region" description="Polar residues" evidence="7">
    <location>
        <begin position="531"/>
        <end position="543"/>
    </location>
</feature>
<dbReference type="Pfam" id="PF00400">
    <property type="entry name" value="WD40"/>
    <property type="match status" value="2"/>
</dbReference>
<evidence type="ECO:0000256" key="6">
    <source>
        <dbReference type="PROSITE-ProRule" id="PRU00221"/>
    </source>
</evidence>
<sequence length="672" mass="75441">MQQRLPDRYIQNLSTTRYLEINGDQWVVARFSSANEETILLGGNAGKVAVFDAETKVLKRVFRGHNGVVNDVASRAKYQNQVISAAGDTTIRLWDFENTQEPIQQFLGHDKSLRCLSMNPVDPHMFLSCSRDDTIRRWDLRAGPAARATYEHPHISGITRTPSTPRSRAALSITCVQFVGEHQFVSGSEKAYTGVRLWDVRYMKAGRKGLTPIHVFGPSASDKGISSIAVDRFGSTLYVNLTDRYIHEYSLASQSLKPVRILDKHQVYNQFEVAQLACSPISDHLACGLKDGETAIWDFQDYHADAFDAPWESRWRPEEKPKAKWQLQGLGPDACLSVGWSRTGKYFFAMDEVAMRVWDGATPFVSRAVDDSEVPRVHRLRPLLRPDIQKRPPNRAPPERIPLQAMVISPSKDNIMLNALNGPTNQSPLKRTRLMGSPRTPVAKRSRFDQISPVLPPSSFSPAKSARSPRGVGLSTPLKTPNKTPIKRGQRRNAVYHAKYPTFKLPNLRYDQMRRKLLDREISRLEAEDGPSTSSPAVQSPNSMDDWLRRPARNGHPARLVKLNYPTAEEFGDSLCSQIMTEAERLEASSPQKKVIRTPNKATPVKSSAPSGSRRRLTFDSDDGQSPPMNRGARALALTQVRSTPKTPRSQKTPTRSSTVRNILDYFPKTPK</sequence>
<keyword evidence="3" id="KW-0677">Repeat</keyword>
<evidence type="ECO:0000313" key="9">
    <source>
        <dbReference type="Proteomes" id="UP001177023"/>
    </source>
</evidence>
<dbReference type="InterPro" id="IPR015943">
    <property type="entry name" value="WD40/YVTN_repeat-like_dom_sf"/>
</dbReference>